<evidence type="ECO:0000313" key="2">
    <source>
        <dbReference type="EMBL" id="VAY89649.1"/>
    </source>
</evidence>
<reference evidence="2" key="1">
    <citation type="submission" date="2018-10" db="EMBL/GenBank/DDBJ databases">
        <authorList>
            <person name="Plewniak F."/>
        </authorList>
    </citation>
    <scope>NUCLEOTIDE SEQUENCE</scope>
</reference>
<protein>
    <submittedName>
        <fullName evidence="2">Uncharacterized protein</fullName>
    </submittedName>
</protein>
<accession>A0A3P3ZSN7</accession>
<dbReference type="EMBL" id="UOYP01000695">
    <property type="protein sequence ID" value="VAY89649.1"/>
    <property type="molecule type" value="Genomic_DNA"/>
</dbReference>
<feature type="region of interest" description="Disordered" evidence="1">
    <location>
        <begin position="1"/>
        <end position="25"/>
    </location>
</feature>
<sequence>MNPTDFTTHLTPLPPEKGGFPSGKTERKGILILGRKERNQLTPEHTELIENFILKPIDGYTVAIKGEPEYISK</sequence>
<organism evidence="2">
    <name type="scientific">mine drainage metagenome</name>
    <dbReference type="NCBI Taxonomy" id="410659"/>
    <lineage>
        <taxon>unclassified sequences</taxon>
        <taxon>metagenomes</taxon>
        <taxon>ecological metagenomes</taxon>
    </lineage>
</organism>
<dbReference type="AlphaFoldDB" id="A0A3P3ZSN7"/>
<feature type="compositionally biased region" description="Polar residues" evidence="1">
    <location>
        <begin position="1"/>
        <end position="10"/>
    </location>
</feature>
<proteinExistence type="predicted"/>
<name>A0A3P3ZSN7_9ZZZZ</name>
<gene>
    <name evidence="2" type="ORF">CARN8_7240003</name>
</gene>
<evidence type="ECO:0000256" key="1">
    <source>
        <dbReference type="SAM" id="MobiDB-lite"/>
    </source>
</evidence>